<evidence type="ECO:0000313" key="4">
    <source>
        <dbReference type="Proteomes" id="UP001526430"/>
    </source>
</evidence>
<proteinExistence type="predicted"/>
<feature type="signal peptide" evidence="1">
    <location>
        <begin position="1"/>
        <end position="28"/>
    </location>
</feature>
<dbReference type="SUPFAM" id="SSF53474">
    <property type="entry name" value="alpha/beta-Hydrolases"/>
    <property type="match status" value="1"/>
</dbReference>
<dbReference type="GO" id="GO:0016787">
    <property type="term" value="F:hydrolase activity"/>
    <property type="evidence" value="ECO:0007669"/>
    <property type="project" value="UniProtKB-KW"/>
</dbReference>
<feature type="domain" description="Alpha/beta hydrolase fold-3" evidence="2">
    <location>
        <begin position="128"/>
        <end position="245"/>
    </location>
</feature>
<dbReference type="Gene3D" id="3.40.50.1820">
    <property type="entry name" value="alpha/beta hydrolase"/>
    <property type="match status" value="1"/>
</dbReference>
<reference evidence="3 4" key="1">
    <citation type="submission" date="2022-10" db="EMBL/GenBank/DDBJ databases">
        <title>Roseococcus glaciei nov., sp. nov., isolated from glacier.</title>
        <authorList>
            <person name="Liu Q."/>
            <person name="Xin Y.-H."/>
        </authorList>
    </citation>
    <scope>NUCLEOTIDE SEQUENCE [LARGE SCALE GENOMIC DNA]</scope>
    <source>
        <strain evidence="3 4">MDT2-1-1</strain>
    </source>
</reference>
<dbReference type="PANTHER" id="PTHR23025">
    <property type="entry name" value="TRIACYLGLYCEROL LIPASE"/>
    <property type="match status" value="1"/>
</dbReference>
<dbReference type="Gene3D" id="2.30.30.240">
    <property type="entry name" value="PRC-barrel domain"/>
    <property type="match status" value="1"/>
</dbReference>
<evidence type="ECO:0000313" key="3">
    <source>
        <dbReference type="EMBL" id="MCW8087986.1"/>
    </source>
</evidence>
<dbReference type="Proteomes" id="UP001526430">
    <property type="component" value="Unassembled WGS sequence"/>
</dbReference>
<dbReference type="InterPro" id="IPR011033">
    <property type="entry name" value="PRC_barrel-like_sf"/>
</dbReference>
<organism evidence="3 4">
    <name type="scientific">Sabulicella glaciei</name>
    <dbReference type="NCBI Taxonomy" id="2984948"/>
    <lineage>
        <taxon>Bacteria</taxon>
        <taxon>Pseudomonadati</taxon>
        <taxon>Pseudomonadota</taxon>
        <taxon>Alphaproteobacteria</taxon>
        <taxon>Acetobacterales</taxon>
        <taxon>Acetobacteraceae</taxon>
        <taxon>Sabulicella</taxon>
    </lineage>
</organism>
<dbReference type="RefSeq" id="WP_301592188.1">
    <property type="nucleotide sequence ID" value="NZ_JAPFQI010000024.1"/>
</dbReference>
<dbReference type="Pfam" id="PF07859">
    <property type="entry name" value="Abhydrolase_3"/>
    <property type="match status" value="2"/>
</dbReference>
<dbReference type="SUPFAM" id="SSF50346">
    <property type="entry name" value="PRC-barrel domain"/>
    <property type="match status" value="1"/>
</dbReference>
<dbReference type="InterPro" id="IPR029058">
    <property type="entry name" value="AB_hydrolase_fold"/>
</dbReference>
<evidence type="ECO:0000259" key="2">
    <source>
        <dbReference type="Pfam" id="PF07859"/>
    </source>
</evidence>
<protein>
    <submittedName>
        <fullName evidence="3">Alpha/beta hydrolase</fullName>
    </submittedName>
</protein>
<evidence type="ECO:0000256" key="1">
    <source>
        <dbReference type="SAM" id="SignalP"/>
    </source>
</evidence>
<dbReference type="PANTHER" id="PTHR23025:SF4">
    <property type="entry name" value="ALPHA_BETA HYDROLASE FOLD-3 DOMAIN-CONTAINING PROTEIN"/>
    <property type="match status" value="1"/>
</dbReference>
<dbReference type="InterPro" id="IPR013094">
    <property type="entry name" value="AB_hydrolase_3"/>
</dbReference>
<sequence length="459" mass="47994">MLRLPGWRATLLGSAALALLLPAAPVPAQPVTPSAVTAPEMQAVLEAWQALGARPVEQLDVAQARQMPGPSDVARHMMREGNLRAPAVMRGVRSRDMQVPGAEGMIPARLYLPGGQAGSAMGGFPLILYWPGGFWVANGLVSHDLTPRALAGLSGSAVLALGHRLAPEHPFPAARDDALAAWRWVTAHARDFAADPERIILAGEGSGANLALHVALTARSETRAFPPRHVLAAYPIAGVDGATESHASGAVEGQDSRGNLPATPGMGGMPPVTVILAEADPMRPEGEALAARLREAGVDAEARIFPGTVHGFMGLAPVLAVAREAQDYAVERMRPVLDLGRGSPPAPLGAGGGIRGSSTPVAAGRLLLDLRGLDAGTVEEVVVDAEGQPLGAVVSWGGLAGRGMRRALVPVEQIDAEGDRPRLLFTREELEAMPRFERGRLEEAARDQGWAGNVSTVRR</sequence>
<gene>
    <name evidence="3" type="ORF">OF850_20490</name>
</gene>
<accession>A0ABT3P0Q5</accession>
<name>A0ABT3P0Q5_9PROT</name>
<dbReference type="EMBL" id="JAPFQI010000024">
    <property type="protein sequence ID" value="MCW8087986.1"/>
    <property type="molecule type" value="Genomic_DNA"/>
</dbReference>
<keyword evidence="3" id="KW-0378">Hydrolase</keyword>
<keyword evidence="4" id="KW-1185">Reference proteome</keyword>
<keyword evidence="1" id="KW-0732">Signal</keyword>
<comment type="caution">
    <text evidence="3">The sequence shown here is derived from an EMBL/GenBank/DDBJ whole genome shotgun (WGS) entry which is preliminary data.</text>
</comment>
<feature type="domain" description="Alpha/beta hydrolase fold-3" evidence="2">
    <location>
        <begin position="265"/>
        <end position="313"/>
    </location>
</feature>
<feature type="chain" id="PRO_5045525021" evidence="1">
    <location>
        <begin position="29"/>
        <end position="459"/>
    </location>
</feature>